<organism evidence="2 3">
    <name type="scientific">Mycena metata</name>
    <dbReference type="NCBI Taxonomy" id="1033252"/>
    <lineage>
        <taxon>Eukaryota</taxon>
        <taxon>Fungi</taxon>
        <taxon>Dikarya</taxon>
        <taxon>Basidiomycota</taxon>
        <taxon>Agaricomycotina</taxon>
        <taxon>Agaricomycetes</taxon>
        <taxon>Agaricomycetidae</taxon>
        <taxon>Agaricales</taxon>
        <taxon>Marasmiineae</taxon>
        <taxon>Mycenaceae</taxon>
        <taxon>Mycena</taxon>
    </lineage>
</organism>
<protein>
    <submittedName>
        <fullName evidence="2">Uncharacterized protein</fullName>
    </submittedName>
</protein>
<dbReference type="Gene3D" id="3.40.50.720">
    <property type="entry name" value="NAD(P)-binding Rossmann-like Domain"/>
    <property type="match status" value="1"/>
</dbReference>
<evidence type="ECO:0000313" key="2">
    <source>
        <dbReference type="EMBL" id="KAJ7702169.1"/>
    </source>
</evidence>
<feature type="region of interest" description="Disordered" evidence="1">
    <location>
        <begin position="1"/>
        <end position="26"/>
    </location>
</feature>
<dbReference type="Proteomes" id="UP001215598">
    <property type="component" value="Unassembled WGS sequence"/>
</dbReference>
<accession>A0AAD7GQS2</accession>
<comment type="caution">
    <text evidence="2">The sequence shown here is derived from an EMBL/GenBank/DDBJ whole genome shotgun (WGS) entry which is preliminary data.</text>
</comment>
<reference evidence="2" key="1">
    <citation type="submission" date="2023-03" db="EMBL/GenBank/DDBJ databases">
        <title>Massive genome expansion in bonnet fungi (Mycena s.s.) driven by repeated elements and novel gene families across ecological guilds.</title>
        <authorList>
            <consortium name="Lawrence Berkeley National Laboratory"/>
            <person name="Harder C.B."/>
            <person name="Miyauchi S."/>
            <person name="Viragh M."/>
            <person name="Kuo A."/>
            <person name="Thoen E."/>
            <person name="Andreopoulos B."/>
            <person name="Lu D."/>
            <person name="Skrede I."/>
            <person name="Drula E."/>
            <person name="Henrissat B."/>
            <person name="Morin E."/>
            <person name="Kohler A."/>
            <person name="Barry K."/>
            <person name="LaButti K."/>
            <person name="Morin E."/>
            <person name="Salamov A."/>
            <person name="Lipzen A."/>
            <person name="Mereny Z."/>
            <person name="Hegedus B."/>
            <person name="Baldrian P."/>
            <person name="Stursova M."/>
            <person name="Weitz H."/>
            <person name="Taylor A."/>
            <person name="Grigoriev I.V."/>
            <person name="Nagy L.G."/>
            <person name="Martin F."/>
            <person name="Kauserud H."/>
        </authorList>
    </citation>
    <scope>NUCLEOTIDE SEQUENCE</scope>
    <source>
        <strain evidence="2">CBHHK182m</strain>
    </source>
</reference>
<name>A0AAD7GQS2_9AGAR</name>
<dbReference type="AlphaFoldDB" id="A0AAD7GQS2"/>
<sequence length="82" mass="8494">MNPPHSVHPANTPSYSPAKPSNASYSPSYVPVASFAGRTSGIGHSIAEAFARCTQGKAHIILIGCNSDAAARVIAGFPLWSQ</sequence>
<dbReference type="EMBL" id="JARKIB010000517">
    <property type="protein sequence ID" value="KAJ7702169.1"/>
    <property type="molecule type" value="Genomic_DNA"/>
</dbReference>
<feature type="compositionally biased region" description="Polar residues" evidence="1">
    <location>
        <begin position="9"/>
        <end position="26"/>
    </location>
</feature>
<proteinExistence type="predicted"/>
<keyword evidence="3" id="KW-1185">Reference proteome</keyword>
<evidence type="ECO:0000313" key="3">
    <source>
        <dbReference type="Proteomes" id="UP001215598"/>
    </source>
</evidence>
<gene>
    <name evidence="2" type="ORF">B0H16DRAFT_1347619</name>
</gene>
<evidence type="ECO:0000256" key="1">
    <source>
        <dbReference type="SAM" id="MobiDB-lite"/>
    </source>
</evidence>